<organism evidence="1">
    <name type="scientific">Zea mays</name>
    <name type="common">Maize</name>
    <dbReference type="NCBI Taxonomy" id="4577"/>
    <lineage>
        <taxon>Eukaryota</taxon>
        <taxon>Viridiplantae</taxon>
        <taxon>Streptophyta</taxon>
        <taxon>Embryophyta</taxon>
        <taxon>Tracheophyta</taxon>
        <taxon>Spermatophyta</taxon>
        <taxon>Magnoliopsida</taxon>
        <taxon>Liliopsida</taxon>
        <taxon>Poales</taxon>
        <taxon>Poaceae</taxon>
        <taxon>PACMAD clade</taxon>
        <taxon>Panicoideae</taxon>
        <taxon>Andropogonodae</taxon>
        <taxon>Andropogoneae</taxon>
        <taxon>Tripsacinae</taxon>
        <taxon>Zea</taxon>
    </lineage>
</organism>
<dbReference type="SMR" id="A0A1D6Q2H4"/>
<reference evidence="1" key="1">
    <citation type="submission" date="2015-12" db="EMBL/GenBank/DDBJ databases">
        <title>Update maize B73 reference genome by single molecule sequencing technologies.</title>
        <authorList>
            <consortium name="Maize Genome Sequencing Project"/>
            <person name="Ware D."/>
        </authorList>
    </citation>
    <scope>NUCLEOTIDE SEQUENCE</scope>
    <source>
        <tissue evidence="1">Seedling</tissue>
    </source>
</reference>
<proteinExistence type="predicted"/>
<dbReference type="AlphaFoldDB" id="A0A1D6Q2H4"/>
<gene>
    <name evidence="1" type="ORF">ZEAMMB73_Zm00001d050605</name>
</gene>
<protein>
    <submittedName>
        <fullName evidence="1">Uncharacterized protein</fullName>
    </submittedName>
</protein>
<dbReference type="EMBL" id="CM000780">
    <property type="protein sequence ID" value="AQK52789.1"/>
    <property type="molecule type" value="Genomic_DNA"/>
</dbReference>
<sequence>MTRLLSIGKDRQHLEEAKHMKTSSTNITSHLALLLRWPRTWPKSFVWLPRLGTRP</sequence>
<dbReference type="InParanoid" id="A0A1D6Q2H4"/>
<evidence type="ECO:0000313" key="1">
    <source>
        <dbReference type="EMBL" id="AQK52789.1"/>
    </source>
</evidence>
<accession>A0A1D6Q2H4</accession>
<name>A0A1D6Q2H4_MAIZE</name>